<dbReference type="GO" id="GO:0008270">
    <property type="term" value="F:zinc ion binding"/>
    <property type="evidence" value="ECO:0007669"/>
    <property type="project" value="TreeGrafter"/>
</dbReference>
<accession>A0A3B1C7X4</accession>
<dbReference type="Pfam" id="PF14464">
    <property type="entry name" value="Prok-JAB"/>
    <property type="match status" value="1"/>
</dbReference>
<dbReference type="CDD" id="cd08070">
    <property type="entry name" value="MPN_like"/>
    <property type="match status" value="1"/>
</dbReference>
<evidence type="ECO:0000256" key="4">
    <source>
        <dbReference type="ARBA" id="ARBA00022833"/>
    </source>
</evidence>
<feature type="domain" description="MPN" evidence="6">
    <location>
        <begin position="4"/>
        <end position="124"/>
    </location>
</feature>
<evidence type="ECO:0000313" key="7">
    <source>
        <dbReference type="EMBL" id="VAX26626.1"/>
    </source>
</evidence>
<dbReference type="PANTHER" id="PTHR34858">
    <property type="entry name" value="CYSO-CYSTEINE PEPTIDASE"/>
    <property type="match status" value="1"/>
</dbReference>
<dbReference type="InterPro" id="IPR037518">
    <property type="entry name" value="MPN"/>
</dbReference>
<sequence>MNNIKIEKNIYEDIISHSKELFPIEACGYLVGSENIITKIFPMKNMDQSEDHFTFDPTEQFDVLKMTREQNLSILSVYHSHPISAPVLSQEDLRLLNDPKMVYIIVSLENNETNVKGYRITRNGSTVEINEVKLNIINK</sequence>
<name>A0A3B1C7X4_9ZZZZ</name>
<keyword evidence="1" id="KW-0645">Protease</keyword>
<dbReference type="PROSITE" id="PS50249">
    <property type="entry name" value="MPN"/>
    <property type="match status" value="1"/>
</dbReference>
<evidence type="ECO:0000259" key="6">
    <source>
        <dbReference type="PROSITE" id="PS50249"/>
    </source>
</evidence>
<evidence type="ECO:0000256" key="3">
    <source>
        <dbReference type="ARBA" id="ARBA00022801"/>
    </source>
</evidence>
<gene>
    <name evidence="7" type="ORF">MNBD_IGNAVI01-1855</name>
</gene>
<dbReference type="InterPro" id="IPR051929">
    <property type="entry name" value="VirAsm_ModProt"/>
</dbReference>
<evidence type="ECO:0000256" key="2">
    <source>
        <dbReference type="ARBA" id="ARBA00022723"/>
    </source>
</evidence>
<dbReference type="SMART" id="SM00232">
    <property type="entry name" value="JAB_MPN"/>
    <property type="match status" value="1"/>
</dbReference>
<dbReference type="EMBL" id="UOGD01000351">
    <property type="protein sequence ID" value="VAX26626.1"/>
    <property type="molecule type" value="Genomic_DNA"/>
</dbReference>
<dbReference type="SUPFAM" id="SSF102712">
    <property type="entry name" value="JAB1/MPN domain"/>
    <property type="match status" value="1"/>
</dbReference>
<dbReference type="Gene3D" id="3.40.140.10">
    <property type="entry name" value="Cytidine Deaminase, domain 2"/>
    <property type="match status" value="1"/>
</dbReference>
<dbReference type="GO" id="GO:0008235">
    <property type="term" value="F:metalloexopeptidase activity"/>
    <property type="evidence" value="ECO:0007669"/>
    <property type="project" value="TreeGrafter"/>
</dbReference>
<keyword evidence="2" id="KW-0479">Metal-binding</keyword>
<keyword evidence="5" id="KW-0482">Metalloprotease</keyword>
<reference evidence="7" key="1">
    <citation type="submission" date="2018-06" db="EMBL/GenBank/DDBJ databases">
        <authorList>
            <person name="Zhirakovskaya E."/>
        </authorList>
    </citation>
    <scope>NUCLEOTIDE SEQUENCE</scope>
</reference>
<proteinExistence type="predicted"/>
<evidence type="ECO:0000256" key="1">
    <source>
        <dbReference type="ARBA" id="ARBA00022670"/>
    </source>
</evidence>
<dbReference type="InterPro" id="IPR028090">
    <property type="entry name" value="JAB_dom_prok"/>
</dbReference>
<dbReference type="GO" id="GO:0006508">
    <property type="term" value="P:proteolysis"/>
    <property type="evidence" value="ECO:0007669"/>
    <property type="project" value="UniProtKB-KW"/>
</dbReference>
<keyword evidence="4" id="KW-0862">Zinc</keyword>
<dbReference type="AlphaFoldDB" id="A0A3B1C7X4"/>
<protein>
    <recommendedName>
        <fullName evidence="6">MPN domain-containing protein</fullName>
    </recommendedName>
</protein>
<keyword evidence="3" id="KW-0378">Hydrolase</keyword>
<dbReference type="PANTHER" id="PTHR34858:SF1">
    <property type="entry name" value="CYSO-CYSTEINE PEPTIDASE"/>
    <property type="match status" value="1"/>
</dbReference>
<organism evidence="7">
    <name type="scientific">hydrothermal vent metagenome</name>
    <dbReference type="NCBI Taxonomy" id="652676"/>
    <lineage>
        <taxon>unclassified sequences</taxon>
        <taxon>metagenomes</taxon>
        <taxon>ecological metagenomes</taxon>
    </lineage>
</organism>
<evidence type="ECO:0000256" key="5">
    <source>
        <dbReference type="ARBA" id="ARBA00023049"/>
    </source>
</evidence>
<dbReference type="InterPro" id="IPR000555">
    <property type="entry name" value="JAMM/MPN+_dom"/>
</dbReference>